<dbReference type="Gene3D" id="2.60.120.290">
    <property type="entry name" value="Spermadhesin, CUB domain"/>
    <property type="match status" value="1"/>
</dbReference>
<sequence>MHIDIYTDGPLHCAPPNGISKIQFDRHTNGRLVESLGRQADNLFALSLSVRQIMSEKDGFTNTPVMSCQELGARNRVESRSPWWRRGIVQRSHILVHVASLTDTVPLTVLSAGMSALLFLLALPVAQTCGGNYVITPSSPMTMTSPGYDAAGYPPGIQCVWTFKSADGQVSVAAL</sequence>
<evidence type="ECO:0000256" key="1">
    <source>
        <dbReference type="ARBA" id="ARBA00023157"/>
    </source>
</evidence>
<reference evidence="4 5" key="1">
    <citation type="journal article" date="2023" name="Sci. Data">
        <title>Genome assembly of the Korean intertidal mud-creeper Batillaria attramentaria.</title>
        <authorList>
            <person name="Patra A.K."/>
            <person name="Ho P.T."/>
            <person name="Jun S."/>
            <person name="Lee S.J."/>
            <person name="Kim Y."/>
            <person name="Won Y.J."/>
        </authorList>
    </citation>
    <scope>NUCLEOTIDE SEQUENCE [LARGE SCALE GENOMIC DNA]</scope>
    <source>
        <strain evidence="4">Wonlab-2016</strain>
    </source>
</reference>
<dbReference type="Proteomes" id="UP001519460">
    <property type="component" value="Unassembled WGS sequence"/>
</dbReference>
<proteinExistence type="predicted"/>
<evidence type="ECO:0000313" key="4">
    <source>
        <dbReference type="EMBL" id="KAK7476606.1"/>
    </source>
</evidence>
<dbReference type="EMBL" id="JACVVK020000371">
    <property type="protein sequence ID" value="KAK7476606.1"/>
    <property type="molecule type" value="Genomic_DNA"/>
</dbReference>
<keyword evidence="1" id="KW-1015">Disulfide bond</keyword>
<comment type="caution">
    <text evidence="4">The sequence shown here is derived from an EMBL/GenBank/DDBJ whole genome shotgun (WGS) entry which is preliminary data.</text>
</comment>
<accession>A0ABD0JP70</accession>
<evidence type="ECO:0000259" key="3">
    <source>
        <dbReference type="PROSITE" id="PS01180"/>
    </source>
</evidence>
<dbReference type="InterPro" id="IPR000859">
    <property type="entry name" value="CUB_dom"/>
</dbReference>
<gene>
    <name evidence="4" type="ORF">BaRGS_00032152</name>
</gene>
<organism evidence="4 5">
    <name type="scientific">Batillaria attramentaria</name>
    <dbReference type="NCBI Taxonomy" id="370345"/>
    <lineage>
        <taxon>Eukaryota</taxon>
        <taxon>Metazoa</taxon>
        <taxon>Spiralia</taxon>
        <taxon>Lophotrochozoa</taxon>
        <taxon>Mollusca</taxon>
        <taxon>Gastropoda</taxon>
        <taxon>Caenogastropoda</taxon>
        <taxon>Sorbeoconcha</taxon>
        <taxon>Cerithioidea</taxon>
        <taxon>Batillariidae</taxon>
        <taxon>Batillaria</taxon>
    </lineage>
</organism>
<dbReference type="AlphaFoldDB" id="A0ABD0JP70"/>
<protein>
    <recommendedName>
        <fullName evidence="3">CUB domain-containing protein</fullName>
    </recommendedName>
</protein>
<name>A0ABD0JP70_9CAEN</name>
<feature type="domain" description="CUB" evidence="3">
    <location>
        <begin position="129"/>
        <end position="175"/>
    </location>
</feature>
<dbReference type="InterPro" id="IPR035914">
    <property type="entry name" value="Sperma_CUB_dom_sf"/>
</dbReference>
<dbReference type="PROSITE" id="PS01180">
    <property type="entry name" value="CUB"/>
    <property type="match status" value="1"/>
</dbReference>
<comment type="caution">
    <text evidence="2">Lacks conserved residue(s) required for the propagation of feature annotation.</text>
</comment>
<keyword evidence="5" id="KW-1185">Reference proteome</keyword>
<evidence type="ECO:0000313" key="5">
    <source>
        <dbReference type="Proteomes" id="UP001519460"/>
    </source>
</evidence>
<evidence type="ECO:0000256" key="2">
    <source>
        <dbReference type="PROSITE-ProRule" id="PRU00059"/>
    </source>
</evidence>